<feature type="repeat" description="TPR" evidence="4">
    <location>
        <begin position="701"/>
        <end position="734"/>
    </location>
</feature>
<dbReference type="PROSITE" id="PS50005">
    <property type="entry name" value="TPR"/>
    <property type="match status" value="5"/>
</dbReference>
<reference evidence="7" key="1">
    <citation type="journal article" date="2019" name="Nat. Commun.">
        <title>Expansion of phycobilisome linker gene families in mesophilic red algae.</title>
        <authorList>
            <person name="Lee J."/>
            <person name="Kim D."/>
            <person name="Bhattacharya D."/>
            <person name="Yoon H.S."/>
        </authorList>
    </citation>
    <scope>NUCLEOTIDE SEQUENCE [LARGE SCALE GENOMIC DNA]</scope>
    <source>
        <strain evidence="7">CCMP 1328</strain>
    </source>
</reference>
<keyword evidence="7" id="KW-1185">Reference proteome</keyword>
<evidence type="ECO:0000313" key="7">
    <source>
        <dbReference type="Proteomes" id="UP000324585"/>
    </source>
</evidence>
<dbReference type="AlphaFoldDB" id="A0A5J4Z3F2"/>
<dbReference type="PANTHER" id="PTHR12558">
    <property type="entry name" value="CELL DIVISION CYCLE 16,23,27"/>
    <property type="match status" value="1"/>
</dbReference>
<accession>A0A5J4Z3F2</accession>
<feature type="repeat" description="TPR" evidence="4">
    <location>
        <begin position="138"/>
        <end position="171"/>
    </location>
</feature>
<sequence>MVCEGAGMASAIGIEVLRYGVEQAARSFLHEGAVFLAEQLVAIDGCDEHRCVLAEQLVATRSERRALFVLQPCSDTSQRASYLKALCHVRCAEWTLAERVLKPTALQHAAALARGARTGLPTDMDDEDQSPDGVPHGAEGLYLLGQVYEHFHRDEMAVRCYERAVELNPTMWSAIKALSRLRQAAHALDVLQEKWADDEQVLKTLKAAGLVTLSAVASSPQNGSDSSVHSAPVTSFQDLSHSAMKTPLHSRQIPPPAMREFTPTPSSQPTNGFLSSFEDMTPANRPGLGVASADDADFATPSPMISTPAVRGALPVQGTAVGRDAPFRPPPAPPRKSLRAVADASDTSRSAKSSHMSRLTFQTDAFPKEEGRRSAERQIETADMFASPSGLISKTSAVPNVQPDEAVVPAVRDHGRSAGGVMRLLLSMYRAYSLTCALECREAIQELSLLPNEHYQTPWTHAALGRCYLELNEYSLSEAAFDRAMKLDPYRVDETVEYYSTVLWHLKQEIALADLAQRVVACAPASASSWCVVGNLMSLRREPDEALRFFKRACSLDPMCVYAYTLTGHEYAMREDFESALKAYYKALAIDPRHYNALYGIGHVMQRKEQYRSSQHKLHLALALNPRSSTLHFHLACAYAQGEPEEIDLNSALQHLETSIALDADNPLARFERAKVLILLARLDEAEAALLELRSVHAKEAAIYYELGRISQQRGDVQAAARFYSSALDLDPRDRLYRSAVDRISAHD</sequence>
<dbReference type="PANTHER" id="PTHR12558:SF13">
    <property type="entry name" value="CELL DIVISION CYCLE PROTEIN 27 HOMOLOG"/>
    <property type="match status" value="1"/>
</dbReference>
<dbReference type="SMART" id="SM00671">
    <property type="entry name" value="SEL1"/>
    <property type="match status" value="4"/>
</dbReference>
<evidence type="ECO:0000256" key="2">
    <source>
        <dbReference type="ARBA" id="ARBA00022803"/>
    </source>
</evidence>
<dbReference type="EMBL" id="VRMN01000001">
    <property type="protein sequence ID" value="KAA8497742.1"/>
    <property type="molecule type" value="Genomic_DNA"/>
</dbReference>
<dbReference type="GO" id="GO:0005680">
    <property type="term" value="C:anaphase-promoting complex"/>
    <property type="evidence" value="ECO:0007669"/>
    <property type="project" value="TreeGrafter"/>
</dbReference>
<dbReference type="OrthoDB" id="329563at2759"/>
<dbReference type="OMA" id="FDDICAN"/>
<dbReference type="GO" id="GO:0007091">
    <property type="term" value="P:metaphase/anaphase transition of mitotic cell cycle"/>
    <property type="evidence" value="ECO:0007669"/>
    <property type="project" value="TreeGrafter"/>
</dbReference>
<dbReference type="SUPFAM" id="SSF48452">
    <property type="entry name" value="TPR-like"/>
    <property type="match status" value="2"/>
</dbReference>
<dbReference type="PROSITE" id="PS50293">
    <property type="entry name" value="TPR_REGION"/>
    <property type="match status" value="1"/>
</dbReference>
<dbReference type="SMART" id="SM00028">
    <property type="entry name" value="TPR"/>
    <property type="match status" value="8"/>
</dbReference>
<feature type="repeat" description="TPR" evidence="4">
    <location>
        <begin position="458"/>
        <end position="491"/>
    </location>
</feature>
<feature type="compositionally biased region" description="Polar residues" evidence="5">
    <location>
        <begin position="345"/>
        <end position="363"/>
    </location>
</feature>
<protein>
    <submittedName>
        <fullName evidence="6">Cell division cycle protein 27-like</fullName>
    </submittedName>
</protein>
<dbReference type="Pfam" id="PF13181">
    <property type="entry name" value="TPR_8"/>
    <property type="match status" value="1"/>
</dbReference>
<keyword evidence="6" id="KW-0131">Cell cycle</keyword>
<feature type="region of interest" description="Disordered" evidence="5">
    <location>
        <begin position="320"/>
        <end position="376"/>
    </location>
</feature>
<evidence type="ECO:0000256" key="3">
    <source>
        <dbReference type="ARBA" id="ARBA00038210"/>
    </source>
</evidence>
<dbReference type="GO" id="GO:0005737">
    <property type="term" value="C:cytoplasm"/>
    <property type="evidence" value="ECO:0007669"/>
    <property type="project" value="TreeGrafter"/>
</dbReference>
<dbReference type="InterPro" id="IPR006597">
    <property type="entry name" value="Sel1-like"/>
</dbReference>
<dbReference type="Pfam" id="PF13432">
    <property type="entry name" value="TPR_16"/>
    <property type="match status" value="1"/>
</dbReference>
<gene>
    <name evidence="6" type="ORF">FVE85_5327</name>
</gene>
<keyword evidence="1" id="KW-0677">Repeat</keyword>
<dbReference type="InterPro" id="IPR019734">
    <property type="entry name" value="TPR_rpt"/>
</dbReference>
<feature type="repeat" description="TPR" evidence="4">
    <location>
        <begin position="561"/>
        <end position="594"/>
    </location>
</feature>
<feature type="repeat" description="TPR" evidence="4">
    <location>
        <begin position="527"/>
        <end position="560"/>
    </location>
</feature>
<dbReference type="Proteomes" id="UP000324585">
    <property type="component" value="Unassembled WGS sequence"/>
</dbReference>
<feature type="compositionally biased region" description="Basic and acidic residues" evidence="5">
    <location>
        <begin position="366"/>
        <end position="376"/>
    </location>
</feature>
<evidence type="ECO:0000256" key="1">
    <source>
        <dbReference type="ARBA" id="ARBA00022737"/>
    </source>
</evidence>
<dbReference type="InterPro" id="IPR011990">
    <property type="entry name" value="TPR-like_helical_dom_sf"/>
</dbReference>
<keyword evidence="6" id="KW-0132">Cell division</keyword>
<organism evidence="6 7">
    <name type="scientific">Porphyridium purpureum</name>
    <name type="common">Red alga</name>
    <name type="synonym">Porphyridium cruentum</name>
    <dbReference type="NCBI Taxonomy" id="35688"/>
    <lineage>
        <taxon>Eukaryota</taxon>
        <taxon>Rhodophyta</taxon>
        <taxon>Bangiophyceae</taxon>
        <taxon>Porphyridiales</taxon>
        <taxon>Porphyridiaceae</taxon>
        <taxon>Porphyridium</taxon>
    </lineage>
</organism>
<dbReference type="InterPro" id="IPR013105">
    <property type="entry name" value="TPR_2"/>
</dbReference>
<dbReference type="Pfam" id="PF07719">
    <property type="entry name" value="TPR_2"/>
    <property type="match status" value="1"/>
</dbReference>
<dbReference type="GO" id="GO:0016567">
    <property type="term" value="P:protein ubiquitination"/>
    <property type="evidence" value="ECO:0007669"/>
    <property type="project" value="TreeGrafter"/>
</dbReference>
<evidence type="ECO:0000256" key="5">
    <source>
        <dbReference type="SAM" id="MobiDB-lite"/>
    </source>
</evidence>
<dbReference type="Gene3D" id="1.25.40.10">
    <property type="entry name" value="Tetratricopeptide repeat domain"/>
    <property type="match status" value="4"/>
</dbReference>
<proteinExistence type="inferred from homology"/>
<evidence type="ECO:0000256" key="4">
    <source>
        <dbReference type="PROSITE-ProRule" id="PRU00339"/>
    </source>
</evidence>
<evidence type="ECO:0000313" key="6">
    <source>
        <dbReference type="EMBL" id="KAA8497742.1"/>
    </source>
</evidence>
<comment type="similarity">
    <text evidence="3">Belongs to the APC3/CDC27 family.</text>
</comment>
<keyword evidence="2 4" id="KW-0802">TPR repeat</keyword>
<comment type="caution">
    <text evidence="6">The sequence shown here is derived from an EMBL/GenBank/DDBJ whole genome shotgun (WGS) entry which is preliminary data.</text>
</comment>
<dbReference type="GO" id="GO:0031145">
    <property type="term" value="P:anaphase-promoting complex-dependent catabolic process"/>
    <property type="evidence" value="ECO:0007669"/>
    <property type="project" value="TreeGrafter"/>
</dbReference>
<name>A0A5J4Z3F2_PORPP</name>
<dbReference type="GO" id="GO:0051301">
    <property type="term" value="P:cell division"/>
    <property type="evidence" value="ECO:0007669"/>
    <property type="project" value="UniProtKB-KW"/>
</dbReference>